<evidence type="ECO:0008006" key="4">
    <source>
        <dbReference type="Google" id="ProtNLM"/>
    </source>
</evidence>
<keyword evidence="1" id="KW-1133">Transmembrane helix</keyword>
<comment type="caution">
    <text evidence="2">The sequence shown here is derived from an EMBL/GenBank/DDBJ whole genome shotgun (WGS) entry which is preliminary data.</text>
</comment>
<keyword evidence="3" id="KW-1185">Reference proteome</keyword>
<dbReference type="OrthoDB" id="9809904at2"/>
<dbReference type="RefSeq" id="WP_144886105.1">
    <property type="nucleotide sequence ID" value="NZ_VLLE01000003.1"/>
</dbReference>
<proteinExistence type="predicted"/>
<evidence type="ECO:0000313" key="2">
    <source>
        <dbReference type="EMBL" id="TWI83818.1"/>
    </source>
</evidence>
<dbReference type="Proteomes" id="UP000316167">
    <property type="component" value="Unassembled WGS sequence"/>
</dbReference>
<protein>
    <recommendedName>
        <fullName evidence="4">VanZ like protein</fullName>
    </recommendedName>
</protein>
<feature type="transmembrane region" description="Helical" evidence="1">
    <location>
        <begin position="69"/>
        <end position="89"/>
    </location>
</feature>
<name>A0A562SRR5_9BACT</name>
<keyword evidence="1" id="KW-0812">Transmembrane</keyword>
<reference evidence="2 3" key="1">
    <citation type="journal article" date="2015" name="Stand. Genomic Sci.">
        <title>Genomic Encyclopedia of Bacterial and Archaeal Type Strains, Phase III: the genomes of soil and plant-associated and newly described type strains.</title>
        <authorList>
            <person name="Whitman W.B."/>
            <person name="Woyke T."/>
            <person name="Klenk H.P."/>
            <person name="Zhou Y."/>
            <person name="Lilburn T.G."/>
            <person name="Beck B.J."/>
            <person name="De Vos P."/>
            <person name="Vandamme P."/>
            <person name="Eisen J.A."/>
            <person name="Garrity G."/>
            <person name="Hugenholtz P."/>
            <person name="Kyrpides N.C."/>
        </authorList>
    </citation>
    <scope>NUCLEOTIDE SEQUENCE [LARGE SCALE GENOMIC DNA]</scope>
    <source>
        <strain evidence="2 3">CGMCC 1.7271</strain>
    </source>
</reference>
<evidence type="ECO:0000313" key="3">
    <source>
        <dbReference type="Proteomes" id="UP000316167"/>
    </source>
</evidence>
<feature type="transmembrane region" description="Helical" evidence="1">
    <location>
        <begin position="36"/>
        <end position="57"/>
    </location>
</feature>
<dbReference type="EMBL" id="VLLE01000003">
    <property type="protein sequence ID" value="TWI83818.1"/>
    <property type="molecule type" value="Genomic_DNA"/>
</dbReference>
<dbReference type="AlphaFoldDB" id="A0A562SRR5"/>
<evidence type="ECO:0000256" key="1">
    <source>
        <dbReference type="SAM" id="Phobius"/>
    </source>
</evidence>
<feature type="transmembrane region" description="Helical" evidence="1">
    <location>
        <begin position="101"/>
        <end position="118"/>
    </location>
</feature>
<organism evidence="2 3">
    <name type="scientific">Lacibacter cauensis</name>
    <dbReference type="NCBI Taxonomy" id="510947"/>
    <lineage>
        <taxon>Bacteria</taxon>
        <taxon>Pseudomonadati</taxon>
        <taxon>Bacteroidota</taxon>
        <taxon>Chitinophagia</taxon>
        <taxon>Chitinophagales</taxon>
        <taxon>Chitinophagaceae</taxon>
        <taxon>Lacibacter</taxon>
    </lineage>
</organism>
<sequence length="127" mass="14201">MKSKKSIYLIVAISLFVGLLHFVTGPGYQGPFKQFVHGYLIDLLLPLNLYLLLQLSLRKKLSVLHSRAIAAVATFSFGVFVELLQLNNIHLFGNTYDPLDIFMYGAGVGLGLLLDLTITSRFEKLEK</sequence>
<keyword evidence="1" id="KW-0472">Membrane</keyword>
<gene>
    <name evidence="2" type="ORF">IQ13_1936</name>
</gene>
<feature type="transmembrane region" description="Helical" evidence="1">
    <location>
        <begin position="7"/>
        <end position="24"/>
    </location>
</feature>
<accession>A0A562SRR5</accession>